<dbReference type="HOGENOM" id="CLU_063181_0_0_2"/>
<dbReference type="KEGG" id="cma:Cmaq_1453"/>
<dbReference type="GeneID" id="25393796"/>
<dbReference type="PANTHER" id="PTHR34203:SF15">
    <property type="entry name" value="SLL1173 PROTEIN"/>
    <property type="match status" value="1"/>
</dbReference>
<proteinExistence type="predicted"/>
<dbReference type="AlphaFoldDB" id="A8M959"/>
<keyword evidence="2" id="KW-0489">Methyltransferase</keyword>
<gene>
    <name evidence="2" type="ordered locus">Cmaq_1453</name>
</gene>
<evidence type="ECO:0000313" key="3">
    <source>
        <dbReference type="Proteomes" id="UP000001137"/>
    </source>
</evidence>
<dbReference type="Gene3D" id="3.40.50.150">
    <property type="entry name" value="Vaccinia Virus protein VP39"/>
    <property type="match status" value="1"/>
</dbReference>
<keyword evidence="2" id="KW-0808">Transferase</keyword>
<accession>A8M959</accession>
<evidence type="ECO:0000259" key="1">
    <source>
        <dbReference type="Pfam" id="PF05050"/>
    </source>
</evidence>
<dbReference type="Pfam" id="PF05050">
    <property type="entry name" value="Methyltransf_21"/>
    <property type="match status" value="1"/>
</dbReference>
<dbReference type="GO" id="GO:0032259">
    <property type="term" value="P:methylation"/>
    <property type="evidence" value="ECO:0007669"/>
    <property type="project" value="UniProtKB-KW"/>
</dbReference>
<keyword evidence="3" id="KW-1185">Reference proteome</keyword>
<dbReference type="eggNOG" id="arCOG01400">
    <property type="taxonomic scope" value="Archaea"/>
</dbReference>
<reference evidence="2 3" key="1">
    <citation type="submission" date="2007-10" db="EMBL/GenBank/DDBJ databases">
        <title>Complete sequence of Caldivirga maquilingensis IC-167.</title>
        <authorList>
            <consortium name="US DOE Joint Genome Institute"/>
            <person name="Copeland A."/>
            <person name="Lucas S."/>
            <person name="Lapidus A."/>
            <person name="Barry K."/>
            <person name="Glavina del Rio T."/>
            <person name="Dalin E."/>
            <person name="Tice H."/>
            <person name="Pitluck S."/>
            <person name="Saunders E."/>
            <person name="Brettin T."/>
            <person name="Bruce D."/>
            <person name="Detter J.C."/>
            <person name="Han C."/>
            <person name="Schmutz J."/>
            <person name="Larimer F."/>
            <person name="Land M."/>
            <person name="Hauser L."/>
            <person name="Kyrpides N."/>
            <person name="Ivanova N."/>
            <person name="Biddle J.F."/>
            <person name="Zhang Z."/>
            <person name="Fitz-Gibbon S.T."/>
            <person name="Lowe T.M."/>
            <person name="Saltikov C."/>
            <person name="House C.H."/>
            <person name="Richardson P."/>
        </authorList>
    </citation>
    <scope>NUCLEOTIDE SEQUENCE [LARGE SCALE GENOMIC DNA]</scope>
    <source>
        <strain evidence="3">ATCC 700844 / DSM 13496 / JCM 10307 / IC-167</strain>
    </source>
</reference>
<dbReference type="InterPro" id="IPR006342">
    <property type="entry name" value="FkbM_mtfrase"/>
</dbReference>
<dbReference type="OrthoDB" id="25645at2157"/>
<protein>
    <submittedName>
        <fullName evidence="2">Methyltransferase FkbM family</fullName>
    </submittedName>
</protein>
<feature type="domain" description="Methyltransferase FkbM" evidence="1">
    <location>
        <begin position="125"/>
        <end position="273"/>
    </location>
</feature>
<sequence length="293" mass="32785">MKIAKVLRSCSFFRNCFNAALAYLRGAKFIPVICNNGNMVNLYRAYYVAILNGLYRGFIKNLKCDSSGNVIVINGIKLYAQPVISENGFVDLGCCKFTRLHYTILQVFVKQEYAFTEVRGETVIDIGAFVGDSAIYFALRGARRVYAVEPHPEAYAEMLMNISLNHLNDKIIPINAAVGKGGFTCVNIDVNYADITYFKTADNRCDGVRIPSIGLSDLMQKYGIEPDVLKMDCEGCEFDVLMNEYDVIKKKFNEIILECHDAAGSCRDLLRKLSKDFKCHKVSMGGSKIINCS</sequence>
<name>A8M959_CALMQ</name>
<dbReference type="NCBIfam" id="TIGR01444">
    <property type="entry name" value="fkbM_fam"/>
    <property type="match status" value="1"/>
</dbReference>
<dbReference type="GO" id="GO:0008168">
    <property type="term" value="F:methyltransferase activity"/>
    <property type="evidence" value="ECO:0007669"/>
    <property type="project" value="UniProtKB-KW"/>
</dbReference>
<dbReference type="RefSeq" id="WP_012186497.1">
    <property type="nucleotide sequence ID" value="NC_009954.1"/>
</dbReference>
<evidence type="ECO:0000313" key="2">
    <source>
        <dbReference type="EMBL" id="ABW02278.1"/>
    </source>
</evidence>
<dbReference type="InterPro" id="IPR052514">
    <property type="entry name" value="SAM-dependent_MTase"/>
</dbReference>
<dbReference type="SUPFAM" id="SSF53335">
    <property type="entry name" value="S-adenosyl-L-methionine-dependent methyltransferases"/>
    <property type="match status" value="1"/>
</dbReference>
<dbReference type="STRING" id="397948.Cmaq_1453"/>
<dbReference type="Proteomes" id="UP000001137">
    <property type="component" value="Chromosome"/>
</dbReference>
<dbReference type="PANTHER" id="PTHR34203">
    <property type="entry name" value="METHYLTRANSFERASE, FKBM FAMILY PROTEIN"/>
    <property type="match status" value="1"/>
</dbReference>
<dbReference type="EMBL" id="CP000852">
    <property type="protein sequence ID" value="ABW02278.1"/>
    <property type="molecule type" value="Genomic_DNA"/>
</dbReference>
<dbReference type="CDD" id="cd02440">
    <property type="entry name" value="AdoMet_MTases"/>
    <property type="match status" value="1"/>
</dbReference>
<dbReference type="InterPro" id="IPR029063">
    <property type="entry name" value="SAM-dependent_MTases_sf"/>
</dbReference>
<organism evidence="2 3">
    <name type="scientific">Caldivirga maquilingensis (strain ATCC 700844 / DSM 13496 / JCM 10307 / IC-167)</name>
    <dbReference type="NCBI Taxonomy" id="397948"/>
    <lineage>
        <taxon>Archaea</taxon>
        <taxon>Thermoproteota</taxon>
        <taxon>Thermoprotei</taxon>
        <taxon>Thermoproteales</taxon>
        <taxon>Thermoproteaceae</taxon>
        <taxon>Caldivirga</taxon>
    </lineage>
</organism>